<evidence type="ECO:0000256" key="2">
    <source>
        <dbReference type="ARBA" id="ARBA00022670"/>
    </source>
</evidence>
<keyword evidence="4" id="KW-0788">Thiol protease</keyword>
<evidence type="ECO:0000313" key="8">
    <source>
        <dbReference type="Proteomes" id="UP000255517"/>
    </source>
</evidence>
<keyword evidence="3" id="KW-0378">Hydrolase</keyword>
<evidence type="ECO:0000256" key="5">
    <source>
        <dbReference type="ARBA" id="ARBA00044503"/>
    </source>
</evidence>
<evidence type="ECO:0000256" key="4">
    <source>
        <dbReference type="ARBA" id="ARBA00022807"/>
    </source>
</evidence>
<dbReference type="Pfam" id="PF04327">
    <property type="entry name" value="Peptidase_Prp"/>
    <property type="match status" value="1"/>
</dbReference>
<dbReference type="AlphaFoldDB" id="A0A379C7A4"/>
<dbReference type="EMBL" id="UGSZ01000001">
    <property type="protein sequence ID" value="SUB57565.1"/>
    <property type="molecule type" value="Genomic_DNA"/>
</dbReference>
<comment type="similarity">
    <text evidence="5">Belongs to the Prp family.</text>
</comment>
<proteinExistence type="inferred from homology"/>
<evidence type="ECO:0000256" key="6">
    <source>
        <dbReference type="ARBA" id="ARBA00044538"/>
    </source>
</evidence>
<keyword evidence="2" id="KW-0645">Protease</keyword>
<keyword evidence="7" id="KW-0689">Ribosomal protein</keyword>
<dbReference type="PANTHER" id="PTHR39178">
    <property type="entry name" value="HYPOTHETICAL RIBOSOME-ASSOCIATED PROTEIN"/>
    <property type="match status" value="1"/>
</dbReference>
<evidence type="ECO:0000313" key="7">
    <source>
        <dbReference type="EMBL" id="SUB57565.1"/>
    </source>
</evidence>
<dbReference type="Proteomes" id="UP000255517">
    <property type="component" value="Unassembled WGS sequence"/>
</dbReference>
<keyword evidence="1" id="KW-0690">Ribosome biogenesis</keyword>
<evidence type="ECO:0000256" key="1">
    <source>
        <dbReference type="ARBA" id="ARBA00022517"/>
    </source>
</evidence>
<dbReference type="GO" id="GO:0008234">
    <property type="term" value="F:cysteine-type peptidase activity"/>
    <property type="evidence" value="ECO:0007669"/>
    <property type="project" value="UniProtKB-KW"/>
</dbReference>
<protein>
    <recommendedName>
        <fullName evidence="6">Ribosomal processing cysteine protease Prp</fullName>
    </recommendedName>
</protein>
<name>A0A379C7A4_9FIRM</name>
<dbReference type="RefSeq" id="WP_004825649.1">
    <property type="nucleotide sequence ID" value="NZ_JASOSY010000001.1"/>
</dbReference>
<organism evidence="7 8">
    <name type="scientific">Peptoniphilus lacrimalis</name>
    <dbReference type="NCBI Taxonomy" id="33031"/>
    <lineage>
        <taxon>Bacteria</taxon>
        <taxon>Bacillati</taxon>
        <taxon>Bacillota</taxon>
        <taxon>Tissierellia</taxon>
        <taxon>Tissierellales</taxon>
        <taxon>Peptoniphilaceae</taxon>
        <taxon>Peptoniphilus</taxon>
    </lineage>
</organism>
<dbReference type="GO" id="GO:0005840">
    <property type="term" value="C:ribosome"/>
    <property type="evidence" value="ECO:0007669"/>
    <property type="project" value="UniProtKB-KW"/>
</dbReference>
<dbReference type="GO" id="GO:0042254">
    <property type="term" value="P:ribosome biogenesis"/>
    <property type="evidence" value="ECO:0007669"/>
    <property type="project" value="UniProtKB-KW"/>
</dbReference>
<dbReference type="CDD" id="cd16332">
    <property type="entry name" value="Prp-like"/>
    <property type="match status" value="1"/>
</dbReference>
<dbReference type="SUPFAM" id="SSF118010">
    <property type="entry name" value="TM1457-like"/>
    <property type="match status" value="1"/>
</dbReference>
<dbReference type="OrthoDB" id="48998at2"/>
<keyword evidence="7" id="KW-0687">Ribonucleoprotein</keyword>
<accession>A0A379C7A4</accession>
<dbReference type="InterPro" id="IPR036764">
    <property type="entry name" value="Peptidase_Prp_sf"/>
</dbReference>
<dbReference type="Gene3D" id="3.30.70.1490">
    <property type="entry name" value="Cysteine protease Prp"/>
    <property type="match status" value="1"/>
</dbReference>
<gene>
    <name evidence="7" type="ORF">NCTC13149_01409</name>
</gene>
<dbReference type="PANTHER" id="PTHR39178:SF1">
    <property type="entry name" value="RIBOSOMAL-PROCESSING CYSTEINE PROTEASE PRP"/>
    <property type="match status" value="1"/>
</dbReference>
<evidence type="ECO:0000256" key="3">
    <source>
        <dbReference type="ARBA" id="ARBA00022801"/>
    </source>
</evidence>
<sequence>MTKIKFFKEKDYYYGFKASGHADGGEYERIVCAGISALTETFYFSLIELLGFRDEDIKEEVSDGFLSIKICENYIDDKVQFAFKYLILGLKKIDETYPRYLKLEV</sequence>
<dbReference type="GO" id="GO:0006508">
    <property type="term" value="P:proteolysis"/>
    <property type="evidence" value="ECO:0007669"/>
    <property type="project" value="UniProtKB-KW"/>
</dbReference>
<dbReference type="InterPro" id="IPR007422">
    <property type="entry name" value="Peptidase_Prp"/>
</dbReference>
<dbReference type="STRING" id="1122949.GCA_000378725_01554"/>
<reference evidence="7 8" key="1">
    <citation type="submission" date="2018-06" db="EMBL/GenBank/DDBJ databases">
        <authorList>
            <consortium name="Pathogen Informatics"/>
            <person name="Doyle S."/>
        </authorList>
    </citation>
    <scope>NUCLEOTIDE SEQUENCE [LARGE SCALE GENOMIC DNA]</scope>
    <source>
        <strain evidence="7 8">NCTC13149</strain>
    </source>
</reference>